<evidence type="ECO:0000313" key="6">
    <source>
        <dbReference type="Proteomes" id="UP001140949"/>
    </source>
</evidence>
<dbReference type="GO" id="GO:0003676">
    <property type="term" value="F:nucleic acid binding"/>
    <property type="evidence" value="ECO:0007669"/>
    <property type="project" value="InterPro"/>
</dbReference>
<reference evidence="4" key="1">
    <citation type="journal article" date="2023" name="GigaByte">
        <title>Genome assembly of the bearded iris, Iris pallida Lam.</title>
        <authorList>
            <person name="Bruccoleri R.E."/>
            <person name="Oakeley E.J."/>
            <person name="Faust A.M.E."/>
            <person name="Altorfer M."/>
            <person name="Dessus-Babus S."/>
            <person name="Burckhardt D."/>
            <person name="Oertli M."/>
            <person name="Naumann U."/>
            <person name="Petersen F."/>
            <person name="Wong J."/>
        </authorList>
    </citation>
    <scope>NUCLEOTIDE SEQUENCE</scope>
    <source>
        <strain evidence="4">GSM-AAB239-AS_SAM_17_03QT</strain>
    </source>
</reference>
<evidence type="ECO:0000259" key="3">
    <source>
        <dbReference type="PROSITE" id="PS50158"/>
    </source>
</evidence>
<name>A0AAX6EFT2_IRIPA</name>
<reference evidence="4" key="2">
    <citation type="submission" date="2023-04" db="EMBL/GenBank/DDBJ databases">
        <authorList>
            <person name="Bruccoleri R.E."/>
            <person name="Oakeley E.J."/>
            <person name="Faust A.-M."/>
            <person name="Dessus-Babus S."/>
            <person name="Altorfer M."/>
            <person name="Burckhardt D."/>
            <person name="Oertli M."/>
            <person name="Naumann U."/>
            <person name="Petersen F."/>
            <person name="Wong J."/>
        </authorList>
    </citation>
    <scope>NUCLEOTIDE SEQUENCE</scope>
    <source>
        <strain evidence="4">GSM-AAB239-AS_SAM_17_03QT</strain>
        <tissue evidence="4">Leaf</tissue>
    </source>
</reference>
<proteinExistence type="predicted"/>
<dbReference type="InterPro" id="IPR036875">
    <property type="entry name" value="Znf_CCHC_sf"/>
</dbReference>
<dbReference type="PANTHER" id="PTHR33325">
    <property type="entry name" value="ZINC FINGER, CCHC-TYPE-RELATED"/>
    <property type="match status" value="1"/>
</dbReference>
<protein>
    <recommendedName>
        <fullName evidence="3">CCHC-type domain-containing protein</fullName>
    </recommendedName>
</protein>
<dbReference type="EMBL" id="JANAVB010025800">
    <property type="protein sequence ID" value="KAJ6820042.1"/>
    <property type="molecule type" value="Genomic_DNA"/>
</dbReference>
<dbReference type="PANTHER" id="PTHR33325:SF11">
    <property type="entry name" value="COLD SHOCK DOMAIN-CONTAINING PROTEIN 4-LIKE"/>
    <property type="match status" value="1"/>
</dbReference>
<evidence type="ECO:0000256" key="1">
    <source>
        <dbReference type="PROSITE-ProRule" id="PRU00047"/>
    </source>
</evidence>
<dbReference type="PROSITE" id="PS50158">
    <property type="entry name" value="ZF_CCHC"/>
    <property type="match status" value="1"/>
</dbReference>
<comment type="caution">
    <text evidence="4">The sequence shown here is derived from an EMBL/GenBank/DDBJ whole genome shotgun (WGS) entry which is preliminary data.</text>
</comment>
<evidence type="ECO:0000256" key="2">
    <source>
        <dbReference type="SAM" id="MobiDB-lite"/>
    </source>
</evidence>
<dbReference type="InterPro" id="IPR001878">
    <property type="entry name" value="Znf_CCHC"/>
</dbReference>
<dbReference type="Gene3D" id="4.10.60.10">
    <property type="entry name" value="Zinc finger, CCHC-type"/>
    <property type="match status" value="1"/>
</dbReference>
<organism evidence="4 6">
    <name type="scientific">Iris pallida</name>
    <name type="common">Sweet iris</name>
    <dbReference type="NCBI Taxonomy" id="29817"/>
    <lineage>
        <taxon>Eukaryota</taxon>
        <taxon>Viridiplantae</taxon>
        <taxon>Streptophyta</taxon>
        <taxon>Embryophyta</taxon>
        <taxon>Tracheophyta</taxon>
        <taxon>Spermatophyta</taxon>
        <taxon>Magnoliopsida</taxon>
        <taxon>Liliopsida</taxon>
        <taxon>Asparagales</taxon>
        <taxon>Iridaceae</taxon>
        <taxon>Iridoideae</taxon>
        <taxon>Irideae</taxon>
        <taxon>Iris</taxon>
    </lineage>
</organism>
<keyword evidence="1" id="KW-0863">Zinc-finger</keyword>
<dbReference type="SMART" id="SM00343">
    <property type="entry name" value="ZnF_C2HC"/>
    <property type="match status" value="1"/>
</dbReference>
<dbReference type="AlphaFoldDB" id="A0AAX6EFT2"/>
<accession>A0AAX6EFT2</accession>
<dbReference type="EMBL" id="JANAVB010036820">
    <property type="protein sequence ID" value="KAJ6802876.1"/>
    <property type="molecule type" value="Genomic_DNA"/>
</dbReference>
<feature type="region of interest" description="Disordered" evidence="2">
    <location>
        <begin position="156"/>
        <end position="181"/>
    </location>
</feature>
<keyword evidence="1" id="KW-0862">Zinc</keyword>
<dbReference type="Pfam" id="PF00098">
    <property type="entry name" value="zf-CCHC"/>
    <property type="match status" value="1"/>
</dbReference>
<keyword evidence="1" id="KW-0479">Metal-binding</keyword>
<keyword evidence="6" id="KW-1185">Reference proteome</keyword>
<feature type="region of interest" description="Disordered" evidence="2">
    <location>
        <begin position="54"/>
        <end position="109"/>
    </location>
</feature>
<dbReference type="GO" id="GO:0008270">
    <property type="term" value="F:zinc ion binding"/>
    <property type="evidence" value="ECO:0007669"/>
    <property type="project" value="UniProtKB-KW"/>
</dbReference>
<evidence type="ECO:0000313" key="5">
    <source>
        <dbReference type="EMBL" id="KAJ6820042.1"/>
    </source>
</evidence>
<sequence>MLEKTYTSFHEKDAILMQQYRERKFTKYSELHSTLMMAEQNRELLLATHNLRPAGSAPLPEAHFSSKKQKKNKDRSNMGNAQKRPARSPPKNNFHPQSSKSGTKKKWKKTTELMSIPKKNWEDKCHKCGMTGHWSRNCRTPRHLQDLYQASQKSQIETNLVEKQPSTQFSAEDFENDDLLD</sequence>
<dbReference type="Proteomes" id="UP001140949">
    <property type="component" value="Unassembled WGS sequence"/>
</dbReference>
<dbReference type="SUPFAM" id="SSF57756">
    <property type="entry name" value="Retrovirus zinc finger-like domains"/>
    <property type="match status" value="1"/>
</dbReference>
<gene>
    <name evidence="4" type="ORF">M6B38_190125</name>
    <name evidence="5" type="ORF">M6B38_399035</name>
</gene>
<evidence type="ECO:0000313" key="4">
    <source>
        <dbReference type="EMBL" id="KAJ6802876.1"/>
    </source>
</evidence>
<feature type="domain" description="CCHC-type" evidence="3">
    <location>
        <begin position="124"/>
        <end position="139"/>
    </location>
</feature>
<feature type="compositionally biased region" description="Acidic residues" evidence="2">
    <location>
        <begin position="172"/>
        <end position="181"/>
    </location>
</feature>